<evidence type="ECO:0000259" key="1">
    <source>
        <dbReference type="Pfam" id="PF13480"/>
    </source>
</evidence>
<dbReference type="Pfam" id="PF13480">
    <property type="entry name" value="Acetyltransf_6"/>
    <property type="match status" value="1"/>
</dbReference>
<dbReference type="EMBL" id="JALZWP010000022">
    <property type="protein sequence ID" value="MCL1630056.1"/>
    <property type="molecule type" value="Genomic_DNA"/>
</dbReference>
<dbReference type="Proteomes" id="UP001202550">
    <property type="component" value="Unassembled WGS sequence"/>
</dbReference>
<reference evidence="2 3" key="1">
    <citation type="submission" date="2022-05" db="EMBL/GenBank/DDBJ databases">
        <title>Seasonal and diel survey of microbial diversity of the Tyrrhenian coast.</title>
        <authorList>
            <person name="Gattoni G."/>
            <person name="Corral P."/>
        </authorList>
    </citation>
    <scope>NUCLEOTIDE SEQUENCE [LARGE SCALE GENOMIC DNA]</scope>
    <source>
        <strain evidence="2 3">V10</strain>
    </source>
</reference>
<dbReference type="InterPro" id="IPR038740">
    <property type="entry name" value="BioF2-like_GNAT_dom"/>
</dbReference>
<dbReference type="PANTHER" id="PTHR36174:SF1">
    <property type="entry name" value="LIPID II:GLYCINE GLYCYLTRANSFERASE"/>
    <property type="match status" value="1"/>
</dbReference>
<keyword evidence="3" id="KW-1185">Reference proteome</keyword>
<dbReference type="RefSeq" id="WP_249060646.1">
    <property type="nucleotide sequence ID" value="NZ_JALZWP010000022.1"/>
</dbReference>
<name>A0ABT0M5C1_9RHOB</name>
<sequence>MADIATSTFYVPGFMDLSKYRLDRTEPGAAWDRVVEAAPEGTIFSLSAFVEEMDATPALWLCHKGNQFAGAVALAEDPTDPRRTVLAPHIIHGGIMTASPAARQNPAQALAEQFRTTAACFAGLAERYTELRFATAPALADLRPVLWHNYGGDGPKPVLDLRYTSYLPLTPEATEMEQTALYQGCNKSRRQALRYARDSGITVLASTDIDVFLDLYARTFARQGLEMAAGEADFLRRVCTRLAGEGRLRIFAALTPEGDLGSIVVFGLDAKRAYYLYGANEPELRNDHCGSMALFHALQALAQEGVAEADLEGVNSPKRGYFKLSFGGDLRAYYRVSLVQG</sequence>
<organism evidence="2 3">
    <name type="scientific">Roseinatronobacter domitianus</name>
    <dbReference type="NCBI Taxonomy" id="2940293"/>
    <lineage>
        <taxon>Bacteria</taxon>
        <taxon>Pseudomonadati</taxon>
        <taxon>Pseudomonadota</taxon>
        <taxon>Alphaproteobacteria</taxon>
        <taxon>Rhodobacterales</taxon>
        <taxon>Paracoccaceae</taxon>
        <taxon>Roseinatronobacter</taxon>
    </lineage>
</organism>
<accession>A0ABT0M5C1</accession>
<dbReference type="PANTHER" id="PTHR36174">
    <property type="entry name" value="LIPID II:GLYCINE GLYCYLTRANSFERASE"/>
    <property type="match status" value="1"/>
</dbReference>
<feature type="domain" description="BioF2-like acetyltransferase" evidence="1">
    <location>
        <begin position="189"/>
        <end position="311"/>
    </location>
</feature>
<dbReference type="Gene3D" id="3.40.630.30">
    <property type="match status" value="1"/>
</dbReference>
<gene>
    <name evidence="2" type="ORF">M3N55_15075</name>
</gene>
<evidence type="ECO:0000313" key="2">
    <source>
        <dbReference type="EMBL" id="MCL1630056.1"/>
    </source>
</evidence>
<evidence type="ECO:0000313" key="3">
    <source>
        <dbReference type="Proteomes" id="UP001202550"/>
    </source>
</evidence>
<comment type="caution">
    <text evidence="2">The sequence shown here is derived from an EMBL/GenBank/DDBJ whole genome shotgun (WGS) entry which is preliminary data.</text>
</comment>
<dbReference type="InterPro" id="IPR050644">
    <property type="entry name" value="PG_Glycine_Bridge_Synth"/>
</dbReference>
<dbReference type="SUPFAM" id="SSF55729">
    <property type="entry name" value="Acyl-CoA N-acyltransferases (Nat)"/>
    <property type="match status" value="1"/>
</dbReference>
<proteinExistence type="predicted"/>
<dbReference type="InterPro" id="IPR016181">
    <property type="entry name" value="Acyl_CoA_acyltransferase"/>
</dbReference>
<protein>
    <submittedName>
        <fullName evidence="2">GNAT family N-acetyltransferase</fullName>
    </submittedName>
</protein>